<dbReference type="GO" id="GO:0016887">
    <property type="term" value="F:ATP hydrolysis activity"/>
    <property type="evidence" value="ECO:0007669"/>
    <property type="project" value="InterPro"/>
</dbReference>
<evidence type="ECO:0000256" key="3">
    <source>
        <dbReference type="ARBA" id="ARBA00022741"/>
    </source>
</evidence>
<comment type="similarity">
    <text evidence="1">Belongs to the ABC transporter superfamily.</text>
</comment>
<dbReference type="PANTHER" id="PTHR42734:SF17">
    <property type="entry name" value="METAL TRANSPORT SYSTEM ATP-BINDING PROTEIN TM_0124-RELATED"/>
    <property type="match status" value="1"/>
</dbReference>
<keyword evidence="4 6" id="KW-0067">ATP-binding</keyword>
<dbReference type="PROSITE" id="PS50893">
    <property type="entry name" value="ABC_TRANSPORTER_2"/>
    <property type="match status" value="1"/>
</dbReference>
<evidence type="ECO:0000256" key="4">
    <source>
        <dbReference type="ARBA" id="ARBA00022840"/>
    </source>
</evidence>
<keyword evidence="3" id="KW-0547">Nucleotide-binding</keyword>
<keyword evidence="2" id="KW-0813">Transport</keyword>
<feature type="domain" description="ABC transporter" evidence="5">
    <location>
        <begin position="6"/>
        <end position="241"/>
    </location>
</feature>
<reference evidence="6" key="1">
    <citation type="submission" date="2020-09" db="EMBL/GenBank/DDBJ databases">
        <title>A novel bacterium of genus Hazenella, isolated from South China Sea.</title>
        <authorList>
            <person name="Huang H."/>
            <person name="Mo K."/>
            <person name="Hu Y."/>
        </authorList>
    </citation>
    <scope>NUCLEOTIDE SEQUENCE</scope>
    <source>
        <strain evidence="6">IB182357</strain>
    </source>
</reference>
<dbReference type="InterPro" id="IPR027417">
    <property type="entry name" value="P-loop_NTPase"/>
</dbReference>
<dbReference type="Gene3D" id="3.40.50.300">
    <property type="entry name" value="P-loop containing nucleotide triphosphate hydrolases"/>
    <property type="match status" value="1"/>
</dbReference>
<dbReference type="FunFam" id="3.40.50.300:FF:000134">
    <property type="entry name" value="Iron-enterobactin ABC transporter ATP-binding protein"/>
    <property type="match status" value="1"/>
</dbReference>
<sequence length="252" mass="27981">MNKKVIDITDLNFVYETQPVLESIDLTVYQGEFLALMGPNGSGKSTLTKLILGLLKPQSGTIQILGESPKIAQKKAQIGYVSQKANSFNRGFPATVREVVASGRYGMKGLFRMMQARDWQKVEEVITKVGLASLQDQNIGKLSGGQQQRAFIARALVSDPQLLVLDEPTVGVDASSSHQFYALLQELHQKLGLTIILVTHDIGAITHYVDRVVCLNKKLHFHGTPAEFDHNKETIFTNTYGHEVQMVLHQHE</sequence>
<dbReference type="AlphaFoldDB" id="A0A926N965"/>
<dbReference type="PROSITE" id="PS00211">
    <property type="entry name" value="ABC_TRANSPORTER_1"/>
    <property type="match status" value="1"/>
</dbReference>
<dbReference type="EMBL" id="JACXAH010000008">
    <property type="protein sequence ID" value="MBD1372038.1"/>
    <property type="molecule type" value="Genomic_DNA"/>
</dbReference>
<dbReference type="SMART" id="SM00382">
    <property type="entry name" value="AAA"/>
    <property type="match status" value="1"/>
</dbReference>
<keyword evidence="7" id="KW-1185">Reference proteome</keyword>
<dbReference type="RefSeq" id="WP_191141831.1">
    <property type="nucleotide sequence ID" value="NZ_JACXAH010000008.1"/>
</dbReference>
<protein>
    <submittedName>
        <fullName evidence="6">Metal ABC transporter ATP-binding protein</fullName>
    </submittedName>
</protein>
<dbReference type="PANTHER" id="PTHR42734">
    <property type="entry name" value="METAL TRANSPORT SYSTEM ATP-BINDING PROTEIN TM_0124-RELATED"/>
    <property type="match status" value="1"/>
</dbReference>
<dbReference type="SUPFAM" id="SSF52540">
    <property type="entry name" value="P-loop containing nucleoside triphosphate hydrolases"/>
    <property type="match status" value="1"/>
</dbReference>
<evidence type="ECO:0000313" key="7">
    <source>
        <dbReference type="Proteomes" id="UP000661691"/>
    </source>
</evidence>
<proteinExistence type="inferred from homology"/>
<evidence type="ECO:0000256" key="2">
    <source>
        <dbReference type="ARBA" id="ARBA00022448"/>
    </source>
</evidence>
<evidence type="ECO:0000313" key="6">
    <source>
        <dbReference type="EMBL" id="MBD1372038.1"/>
    </source>
</evidence>
<dbReference type="CDD" id="cd03235">
    <property type="entry name" value="ABC_Metallic_Cations"/>
    <property type="match status" value="1"/>
</dbReference>
<dbReference type="InterPro" id="IPR003593">
    <property type="entry name" value="AAA+_ATPase"/>
</dbReference>
<dbReference type="InterPro" id="IPR050153">
    <property type="entry name" value="Metal_Ion_Import_ABC"/>
</dbReference>
<dbReference type="Proteomes" id="UP000661691">
    <property type="component" value="Unassembled WGS sequence"/>
</dbReference>
<dbReference type="GO" id="GO:0005524">
    <property type="term" value="F:ATP binding"/>
    <property type="evidence" value="ECO:0007669"/>
    <property type="project" value="UniProtKB-KW"/>
</dbReference>
<comment type="caution">
    <text evidence="6">The sequence shown here is derived from an EMBL/GenBank/DDBJ whole genome shotgun (WGS) entry which is preliminary data.</text>
</comment>
<organism evidence="6 7">
    <name type="scientific">Polycladospora coralii</name>
    <dbReference type="NCBI Taxonomy" id="2771432"/>
    <lineage>
        <taxon>Bacteria</taxon>
        <taxon>Bacillati</taxon>
        <taxon>Bacillota</taxon>
        <taxon>Bacilli</taxon>
        <taxon>Bacillales</taxon>
        <taxon>Thermoactinomycetaceae</taxon>
        <taxon>Polycladospora</taxon>
    </lineage>
</organism>
<dbReference type="InterPro" id="IPR003439">
    <property type="entry name" value="ABC_transporter-like_ATP-bd"/>
</dbReference>
<accession>A0A926N965</accession>
<name>A0A926N965_9BACL</name>
<evidence type="ECO:0000256" key="1">
    <source>
        <dbReference type="ARBA" id="ARBA00005417"/>
    </source>
</evidence>
<dbReference type="InterPro" id="IPR017871">
    <property type="entry name" value="ABC_transporter-like_CS"/>
</dbReference>
<evidence type="ECO:0000259" key="5">
    <source>
        <dbReference type="PROSITE" id="PS50893"/>
    </source>
</evidence>
<gene>
    <name evidence="6" type="ORF">IC620_06650</name>
</gene>
<dbReference type="Pfam" id="PF00005">
    <property type="entry name" value="ABC_tran"/>
    <property type="match status" value="1"/>
</dbReference>